<evidence type="ECO:0000256" key="4">
    <source>
        <dbReference type="PIRNR" id="PIRNR028729"/>
    </source>
</evidence>
<dbReference type="SUPFAM" id="SSF81382">
    <property type="entry name" value="Skp1 dimerisation domain-like"/>
    <property type="match status" value="1"/>
</dbReference>
<comment type="pathway">
    <text evidence="1 4">Protein modification; protein ubiquitination.</text>
</comment>
<keyword evidence="8" id="KW-0418">Kinase</keyword>
<protein>
    <recommendedName>
        <fullName evidence="4">SKP1-like protein</fullName>
    </recommendedName>
</protein>
<keyword evidence="8" id="KW-0808">Transferase</keyword>
<comment type="function">
    <text evidence="4">Involved in ubiquitination and subsequent proteasomal degradation of target proteins. Together with CUL1, RBX1 and a F-box protein, it forms a SCF E3 ubiquitin ligase complex. The functional specificity of this complex depends on the type of F-box protein. In the SCF complex, it serves as an adapter that links the F-box protein to CUL1.</text>
</comment>
<evidence type="ECO:0000313" key="8">
    <source>
        <dbReference type="EMBL" id="PON99329.1"/>
    </source>
</evidence>
<dbReference type="Pfam" id="PF03931">
    <property type="entry name" value="Skp1_POZ"/>
    <property type="match status" value="1"/>
</dbReference>
<name>A0A2P5FNG6_TREOI</name>
<dbReference type="Pfam" id="PF01466">
    <property type="entry name" value="Skp1"/>
    <property type="match status" value="1"/>
</dbReference>
<dbReference type="InterPro" id="IPR016073">
    <property type="entry name" value="Skp1_comp_POZ"/>
</dbReference>
<gene>
    <name evidence="8" type="ORF">TorRG33x02_048720</name>
</gene>
<dbReference type="AlphaFoldDB" id="A0A2P5FNG6"/>
<evidence type="ECO:0000256" key="2">
    <source>
        <dbReference type="ARBA" id="ARBA00009993"/>
    </source>
</evidence>
<dbReference type="InterPro" id="IPR001232">
    <property type="entry name" value="SKP1-like"/>
</dbReference>
<keyword evidence="3 4" id="KW-0833">Ubl conjugation pathway</keyword>
<dbReference type="InParanoid" id="A0A2P5FNG6"/>
<evidence type="ECO:0000256" key="5">
    <source>
        <dbReference type="SAM" id="MobiDB-lite"/>
    </source>
</evidence>
<reference evidence="9" key="1">
    <citation type="submission" date="2016-06" db="EMBL/GenBank/DDBJ databases">
        <title>Parallel loss of symbiosis genes in relatives of nitrogen-fixing non-legume Parasponia.</title>
        <authorList>
            <person name="Van Velzen R."/>
            <person name="Holmer R."/>
            <person name="Bu F."/>
            <person name="Rutten L."/>
            <person name="Van Zeijl A."/>
            <person name="Liu W."/>
            <person name="Santuari L."/>
            <person name="Cao Q."/>
            <person name="Sharma T."/>
            <person name="Shen D."/>
            <person name="Roswanjaya Y."/>
            <person name="Wardhani T."/>
            <person name="Kalhor M.S."/>
            <person name="Jansen J."/>
            <person name="Van den Hoogen J."/>
            <person name="Gungor B."/>
            <person name="Hartog M."/>
            <person name="Hontelez J."/>
            <person name="Verver J."/>
            <person name="Yang W.-C."/>
            <person name="Schijlen E."/>
            <person name="Repin R."/>
            <person name="Schilthuizen M."/>
            <person name="Schranz E."/>
            <person name="Heidstra R."/>
            <person name="Miyata K."/>
            <person name="Fedorova E."/>
            <person name="Kohlen W."/>
            <person name="Bisseling T."/>
            <person name="Smit S."/>
            <person name="Geurts R."/>
        </authorList>
    </citation>
    <scope>NUCLEOTIDE SEQUENCE [LARGE SCALE GENOMIC DNA]</scope>
    <source>
        <strain evidence="9">cv. RG33-2</strain>
    </source>
</reference>
<feature type="domain" description="SKP1 component dimerisation" evidence="6">
    <location>
        <begin position="151"/>
        <end position="192"/>
    </location>
</feature>
<evidence type="ECO:0000259" key="7">
    <source>
        <dbReference type="Pfam" id="PF03931"/>
    </source>
</evidence>
<dbReference type="GO" id="GO:0009867">
    <property type="term" value="P:jasmonic acid mediated signaling pathway"/>
    <property type="evidence" value="ECO:0007669"/>
    <property type="project" value="UniProtKB-ARBA"/>
</dbReference>
<feature type="region of interest" description="Disordered" evidence="5">
    <location>
        <begin position="78"/>
        <end position="116"/>
    </location>
</feature>
<dbReference type="SMART" id="SM00512">
    <property type="entry name" value="Skp1"/>
    <property type="match status" value="1"/>
</dbReference>
<proteinExistence type="inferred from homology"/>
<dbReference type="InterPro" id="IPR016072">
    <property type="entry name" value="Skp1_comp_dimer"/>
</dbReference>
<feature type="domain" description="SKP1 component POZ" evidence="7">
    <location>
        <begin position="16"/>
        <end position="77"/>
    </location>
</feature>
<dbReference type="EMBL" id="JXTC01000019">
    <property type="protein sequence ID" value="PON99329.1"/>
    <property type="molecule type" value="Genomic_DNA"/>
</dbReference>
<dbReference type="SUPFAM" id="SSF54695">
    <property type="entry name" value="POZ domain"/>
    <property type="match status" value="1"/>
</dbReference>
<comment type="subunit">
    <text evidence="4">Part of a SCF (SKP1-cullin-F-box) protein ligase complex.</text>
</comment>
<sequence>MSSSSSSTTTTTTRRLVILKASDGVTFYVEEVAAIKLGLIKKMVERGGCDVKNLIPLPNVNSQVLSMVLEWCKKHANDDNEDEDQDKKGNNNSDDDVKKLGDHKESSMEKLRAEKKRKDDLKKWDKEFIKDMDVDTLYDLLTAANYLNGNELVDLLAQKTASMMVGKSPQEIREMFKIENDFAPEEEEEQQKADSAWSLLP</sequence>
<dbReference type="InterPro" id="IPR016897">
    <property type="entry name" value="SKP1"/>
</dbReference>
<dbReference type="GO" id="GO:0016301">
    <property type="term" value="F:kinase activity"/>
    <property type="evidence" value="ECO:0007669"/>
    <property type="project" value="UniProtKB-KW"/>
</dbReference>
<feature type="compositionally biased region" description="Basic and acidic residues" evidence="5">
    <location>
        <begin position="85"/>
        <end position="116"/>
    </location>
</feature>
<keyword evidence="9" id="KW-1185">Reference proteome</keyword>
<dbReference type="Gene3D" id="3.30.710.10">
    <property type="entry name" value="Potassium Channel Kv1.1, Chain A"/>
    <property type="match status" value="1"/>
</dbReference>
<organism evidence="8 9">
    <name type="scientific">Trema orientale</name>
    <name type="common">Charcoal tree</name>
    <name type="synonym">Celtis orientalis</name>
    <dbReference type="NCBI Taxonomy" id="63057"/>
    <lineage>
        <taxon>Eukaryota</taxon>
        <taxon>Viridiplantae</taxon>
        <taxon>Streptophyta</taxon>
        <taxon>Embryophyta</taxon>
        <taxon>Tracheophyta</taxon>
        <taxon>Spermatophyta</taxon>
        <taxon>Magnoliopsida</taxon>
        <taxon>eudicotyledons</taxon>
        <taxon>Gunneridae</taxon>
        <taxon>Pentapetalae</taxon>
        <taxon>rosids</taxon>
        <taxon>fabids</taxon>
        <taxon>Rosales</taxon>
        <taxon>Cannabaceae</taxon>
        <taxon>Trema</taxon>
    </lineage>
</organism>
<dbReference type="OrthoDB" id="2342932at2759"/>
<evidence type="ECO:0000256" key="1">
    <source>
        <dbReference type="ARBA" id="ARBA00004906"/>
    </source>
</evidence>
<dbReference type="STRING" id="63057.A0A2P5FNG6"/>
<dbReference type="PANTHER" id="PTHR11165">
    <property type="entry name" value="SKP1"/>
    <property type="match status" value="1"/>
</dbReference>
<dbReference type="GO" id="GO:0006511">
    <property type="term" value="P:ubiquitin-dependent protein catabolic process"/>
    <property type="evidence" value="ECO:0007669"/>
    <property type="project" value="InterPro"/>
</dbReference>
<accession>A0A2P5FNG6</accession>
<evidence type="ECO:0000259" key="6">
    <source>
        <dbReference type="Pfam" id="PF01466"/>
    </source>
</evidence>
<evidence type="ECO:0000313" key="9">
    <source>
        <dbReference type="Proteomes" id="UP000237000"/>
    </source>
</evidence>
<dbReference type="InterPro" id="IPR036296">
    <property type="entry name" value="SKP1-like_dim_sf"/>
</dbReference>
<comment type="similarity">
    <text evidence="2 4">Belongs to the SKP1 family.</text>
</comment>
<evidence type="ECO:0000256" key="3">
    <source>
        <dbReference type="ARBA" id="ARBA00022786"/>
    </source>
</evidence>
<dbReference type="Proteomes" id="UP000237000">
    <property type="component" value="Unassembled WGS sequence"/>
</dbReference>
<dbReference type="UniPathway" id="UPA00143"/>
<dbReference type="PIRSF" id="PIRSF028729">
    <property type="entry name" value="E3_ubiquit_lig_SCF_Skp"/>
    <property type="match status" value="1"/>
</dbReference>
<comment type="caution">
    <text evidence="8">The sequence shown here is derived from an EMBL/GenBank/DDBJ whole genome shotgun (WGS) entry which is preliminary data.</text>
</comment>
<dbReference type="InterPro" id="IPR011333">
    <property type="entry name" value="SKP1/BTB/POZ_sf"/>
</dbReference>
<dbReference type="GO" id="GO:0016567">
    <property type="term" value="P:protein ubiquitination"/>
    <property type="evidence" value="ECO:0007669"/>
    <property type="project" value="UniProtKB-UniRule"/>
</dbReference>